<dbReference type="CDD" id="cd06911">
    <property type="entry name" value="VirB9_CagX_TrbG"/>
    <property type="match status" value="1"/>
</dbReference>
<gene>
    <name evidence="5" type="ORF">D3346_20210</name>
    <name evidence="6" type="ORF">F2225_21180</name>
</gene>
<dbReference type="InterPro" id="IPR038161">
    <property type="entry name" value="VirB9/CagX/TrbG_C_sf"/>
</dbReference>
<evidence type="ECO:0000313" key="6">
    <source>
        <dbReference type="EMBL" id="ECS1078490.1"/>
    </source>
</evidence>
<evidence type="ECO:0000256" key="2">
    <source>
        <dbReference type="ARBA" id="ARBA00022729"/>
    </source>
</evidence>
<comment type="similarity">
    <text evidence="1">Belongs to the TrbG/VirB9 family.</text>
</comment>
<comment type="caution">
    <text evidence="5">The sequence shown here is derived from an EMBL/GenBank/DDBJ whole genome shotgun (WGS) entry which is preliminary data.</text>
</comment>
<evidence type="ECO:0000256" key="1">
    <source>
        <dbReference type="ARBA" id="ARBA00006135"/>
    </source>
</evidence>
<dbReference type="AlphaFoldDB" id="A0A5T6WNV4"/>
<proteinExistence type="inferred from homology"/>
<feature type="region of interest" description="Disordered" evidence="3">
    <location>
        <begin position="96"/>
        <end position="116"/>
    </location>
</feature>
<sequence>MKMNKGALIMALLMAAHVCHAAVLPSGSRFDPRNQIVSYNPNNTTIINSAVGYTTTLVFDEDETVISARTGFPQGWAVNKEDNLVYLEVRPVKQTVQKNNTDENGNTSSESVSVALDPENELERWRTNLFVRTTKRNYSMELNARTFRQPEKIAFVVNYQYPQERRKEQAEIEKKRTEALARRLEEQAINRSLENAKSPRNWQYWKRVAEGSQDISPDYAYDDGRYTWFGFSQLKKIPSVFVMNGMQETLTNPVIKQSGSFTVVGVPVDKRFVLRLGEQVVGIENQGFGKVRLPAGDTVSPDVKKEVIHSD</sequence>
<dbReference type="EMBL" id="AAGDOF010000054">
    <property type="protein sequence ID" value="EBM7376801.1"/>
    <property type="molecule type" value="Genomic_DNA"/>
</dbReference>
<feature type="compositionally biased region" description="Polar residues" evidence="3">
    <location>
        <begin position="96"/>
        <end position="112"/>
    </location>
</feature>
<evidence type="ECO:0000256" key="4">
    <source>
        <dbReference type="SAM" id="SignalP"/>
    </source>
</evidence>
<name>A0A5T6WNV4_SALER</name>
<dbReference type="InterPro" id="IPR033645">
    <property type="entry name" value="VirB9/CagX/TrbG_C"/>
</dbReference>
<keyword evidence="2 4" id="KW-0732">Signal</keyword>
<protein>
    <submittedName>
        <fullName evidence="5">Conjugal transfer protein</fullName>
    </submittedName>
</protein>
<dbReference type="Gene3D" id="2.60.40.2500">
    <property type="match status" value="1"/>
</dbReference>
<dbReference type="Proteomes" id="UP000839922">
    <property type="component" value="Unassembled WGS sequence"/>
</dbReference>
<feature type="chain" id="PRO_5036151543" evidence="4">
    <location>
        <begin position="22"/>
        <end position="311"/>
    </location>
</feature>
<evidence type="ECO:0000256" key="3">
    <source>
        <dbReference type="SAM" id="MobiDB-lite"/>
    </source>
</evidence>
<accession>A0A5T6WNV4</accession>
<reference evidence="5" key="1">
    <citation type="submission" date="2018-09" db="EMBL/GenBank/DDBJ databases">
        <authorList>
            <consortium name="PulseNet: The National Subtyping Network for Foodborne Disease Surveillance"/>
            <person name="Tarr C.L."/>
            <person name="Trees E."/>
            <person name="Katz L.S."/>
            <person name="Carleton-Romer H.A."/>
            <person name="Stroika S."/>
            <person name="Kucerova Z."/>
            <person name="Roache K.F."/>
            <person name="Sabol A.L."/>
            <person name="Besser J."/>
            <person name="Gerner-Smidt P."/>
        </authorList>
    </citation>
    <scope>NUCLEOTIDE SEQUENCE [LARGE SCALE GENOMIC DNA]</scope>
    <source>
        <strain evidence="5">PNUSAS052182</strain>
        <strain evidence="6">PNUSAS098470</strain>
    </source>
</reference>
<evidence type="ECO:0000313" key="5">
    <source>
        <dbReference type="EMBL" id="EBM7376801.1"/>
    </source>
</evidence>
<feature type="signal peptide" evidence="4">
    <location>
        <begin position="1"/>
        <end position="21"/>
    </location>
</feature>
<organism evidence="5">
    <name type="scientific">Salmonella enterica</name>
    <name type="common">Salmonella choleraesuis</name>
    <dbReference type="NCBI Taxonomy" id="28901"/>
    <lineage>
        <taxon>Bacteria</taxon>
        <taxon>Pseudomonadati</taxon>
        <taxon>Pseudomonadota</taxon>
        <taxon>Gammaproteobacteria</taxon>
        <taxon>Enterobacterales</taxon>
        <taxon>Enterobacteriaceae</taxon>
        <taxon>Salmonella</taxon>
    </lineage>
</organism>
<dbReference type="InterPro" id="IPR010258">
    <property type="entry name" value="Conjugal_tfr_TrbG/VirB9/CagX"/>
</dbReference>
<dbReference type="Pfam" id="PF03524">
    <property type="entry name" value="CagX"/>
    <property type="match status" value="1"/>
</dbReference>
<dbReference type="EMBL" id="AAKIMW010000037">
    <property type="protein sequence ID" value="ECS1078490.1"/>
    <property type="molecule type" value="Genomic_DNA"/>
</dbReference>